<dbReference type="EMBL" id="JABXXO010000003">
    <property type="protein sequence ID" value="KAF7782747.1"/>
    <property type="molecule type" value="Genomic_DNA"/>
</dbReference>
<protein>
    <recommendedName>
        <fullName evidence="1">ATP phosphoribosyltransferase</fullName>
    </recommendedName>
</protein>
<sequence length="117" mass="13255">MIMALTRFKLVFFVPKENTRAVLSHLFSKFPNNLGKIGNYEQCAFIQRGTGQFKPVNGANPTIGSVGDLEQVEEDRLEITLNDNEKAGKTVRSVVNELKSVHPYEEVAYDVYKLEDF</sequence>
<reference evidence="2 3" key="1">
    <citation type="journal article" name="Sci. Rep.">
        <title>Telomere-to-telomere assembled and centromere annotated genomes of the two main subspecies of the button mushroom Agaricus bisporus reveal especially polymorphic chromosome ends.</title>
        <authorList>
            <person name="Sonnenberg A.S.M."/>
            <person name="Sedaghat-Telgerd N."/>
            <person name="Lavrijssen B."/>
            <person name="Ohm R.A."/>
            <person name="Hendrickx P.M."/>
            <person name="Scholtmeijer K."/>
            <person name="Baars J.J.P."/>
            <person name="van Peer A."/>
        </authorList>
    </citation>
    <scope>NUCLEOTIDE SEQUENCE [LARGE SCALE GENOMIC DNA]</scope>
    <source>
        <strain evidence="2 3">H119_p4</strain>
    </source>
</reference>
<dbReference type="PANTHER" id="PTHR41774">
    <property type="match status" value="1"/>
</dbReference>
<dbReference type="SUPFAM" id="SSF102705">
    <property type="entry name" value="NIF3 (NGG1p interacting factor 3)-like"/>
    <property type="match status" value="1"/>
</dbReference>
<dbReference type="InterPro" id="IPR036069">
    <property type="entry name" value="DUF34/NIF3_sf"/>
</dbReference>
<accession>A0A8H7KJV5</accession>
<name>A0A8H7KJV5_AGABI</name>
<dbReference type="Gene3D" id="3.30.70.120">
    <property type="match status" value="1"/>
</dbReference>
<dbReference type="PANTHER" id="PTHR41774:SF1">
    <property type="entry name" value="NGG1P INTERACTING FACTOR NIF3"/>
    <property type="match status" value="1"/>
</dbReference>
<dbReference type="AlphaFoldDB" id="A0A8H7KJV5"/>
<evidence type="ECO:0000313" key="3">
    <source>
        <dbReference type="Proteomes" id="UP000629468"/>
    </source>
</evidence>
<comment type="caution">
    <text evidence="2">The sequence shown here is derived from an EMBL/GenBank/DDBJ whole genome shotgun (WGS) entry which is preliminary data.</text>
</comment>
<evidence type="ECO:0000313" key="2">
    <source>
        <dbReference type="EMBL" id="KAF7782747.1"/>
    </source>
</evidence>
<evidence type="ECO:0000256" key="1">
    <source>
        <dbReference type="ARBA" id="ARBA00020998"/>
    </source>
</evidence>
<organism evidence="2 3">
    <name type="scientific">Agaricus bisporus var. burnettii</name>
    <dbReference type="NCBI Taxonomy" id="192524"/>
    <lineage>
        <taxon>Eukaryota</taxon>
        <taxon>Fungi</taxon>
        <taxon>Dikarya</taxon>
        <taxon>Basidiomycota</taxon>
        <taxon>Agaricomycotina</taxon>
        <taxon>Agaricomycetes</taxon>
        <taxon>Agaricomycetidae</taxon>
        <taxon>Agaricales</taxon>
        <taxon>Agaricineae</taxon>
        <taxon>Agaricaceae</taxon>
        <taxon>Agaricus</taxon>
    </lineage>
</organism>
<dbReference type="InterPro" id="IPR015867">
    <property type="entry name" value="N-reg_PII/ATP_PRibTrfase_C"/>
</dbReference>
<gene>
    <name evidence="2" type="ORF">Agabi119p4_2123</name>
</gene>
<dbReference type="Proteomes" id="UP000629468">
    <property type="component" value="Unassembled WGS sequence"/>
</dbReference>
<proteinExistence type="predicted"/>